<dbReference type="Pfam" id="PF08660">
    <property type="entry name" value="Alg14"/>
    <property type="match status" value="1"/>
</dbReference>
<keyword evidence="10" id="KW-1185">Reference proteome</keyword>
<evidence type="ECO:0000256" key="5">
    <source>
        <dbReference type="ARBA" id="ARBA00022824"/>
    </source>
</evidence>
<evidence type="ECO:0000313" key="9">
    <source>
        <dbReference type="EMBL" id="VDO01895.1"/>
    </source>
</evidence>
<organism evidence="11">
    <name type="scientific">Rodentolepis nana</name>
    <name type="common">Dwarf tapeworm</name>
    <name type="synonym">Hymenolepis nana</name>
    <dbReference type="NCBI Taxonomy" id="102285"/>
    <lineage>
        <taxon>Eukaryota</taxon>
        <taxon>Metazoa</taxon>
        <taxon>Spiralia</taxon>
        <taxon>Lophotrochozoa</taxon>
        <taxon>Platyhelminthes</taxon>
        <taxon>Cestoda</taxon>
        <taxon>Eucestoda</taxon>
        <taxon>Cyclophyllidea</taxon>
        <taxon>Hymenolepididae</taxon>
        <taxon>Rodentolepis</taxon>
    </lineage>
</organism>
<dbReference type="PANTHER" id="PTHR12154">
    <property type="entry name" value="GLYCOSYL TRANSFERASE-RELATED"/>
    <property type="match status" value="1"/>
</dbReference>
<evidence type="ECO:0000256" key="3">
    <source>
        <dbReference type="ARBA" id="ARBA00017467"/>
    </source>
</evidence>
<comment type="subcellular location">
    <subcellularLocation>
        <location evidence="1">Endoplasmic reticulum membrane</location>
        <topology evidence="1">Single-pass membrane protein</topology>
    </subcellularLocation>
</comment>
<protein>
    <recommendedName>
        <fullName evidence="3">UDP-N-acetylglucosamine transferase subunit ALG14</fullName>
    </recommendedName>
</protein>
<keyword evidence="4 8" id="KW-0812">Transmembrane</keyword>
<dbReference type="PROSITE" id="PS51257">
    <property type="entry name" value="PROKAR_LIPOPROTEIN"/>
    <property type="match status" value="1"/>
</dbReference>
<dbReference type="PANTHER" id="PTHR12154:SF4">
    <property type="entry name" value="UDP-N-ACETYLGLUCOSAMINE TRANSFERASE SUBUNIT ALG14 HOMOLOG"/>
    <property type="match status" value="1"/>
</dbReference>
<dbReference type="InterPro" id="IPR013969">
    <property type="entry name" value="Oligosacch_biosynth_Alg14"/>
</dbReference>
<feature type="transmembrane region" description="Helical" evidence="8">
    <location>
        <begin position="6"/>
        <end position="25"/>
    </location>
</feature>
<reference evidence="11" key="1">
    <citation type="submission" date="2017-02" db="UniProtKB">
        <authorList>
            <consortium name="WormBaseParasite"/>
        </authorList>
    </citation>
    <scope>IDENTIFICATION</scope>
</reference>
<keyword evidence="5" id="KW-0256">Endoplasmic reticulum</keyword>
<comment type="similarity">
    <text evidence="2">Belongs to the ALG14 family.</text>
</comment>
<name>A0A0R3TG46_RODNA</name>
<feature type="transmembrane region" description="Helical" evidence="8">
    <location>
        <begin position="37"/>
        <end position="59"/>
    </location>
</feature>
<evidence type="ECO:0000256" key="8">
    <source>
        <dbReference type="SAM" id="Phobius"/>
    </source>
</evidence>
<dbReference type="Gene3D" id="3.40.50.2000">
    <property type="entry name" value="Glycogen Phosphorylase B"/>
    <property type="match status" value="1"/>
</dbReference>
<evidence type="ECO:0000256" key="2">
    <source>
        <dbReference type="ARBA" id="ARBA00009731"/>
    </source>
</evidence>
<evidence type="ECO:0000256" key="7">
    <source>
        <dbReference type="ARBA" id="ARBA00023136"/>
    </source>
</evidence>
<dbReference type="STRING" id="102285.A0A0R3TG46"/>
<feature type="transmembrane region" description="Helical" evidence="8">
    <location>
        <begin position="117"/>
        <end position="136"/>
    </location>
</feature>
<gene>
    <name evidence="9" type="ORF">HNAJ_LOCUS6035</name>
</gene>
<keyword evidence="7 8" id="KW-0472">Membrane</keyword>
<reference evidence="9 10" key="2">
    <citation type="submission" date="2018-11" db="EMBL/GenBank/DDBJ databases">
        <authorList>
            <consortium name="Pathogen Informatics"/>
        </authorList>
    </citation>
    <scope>NUCLEOTIDE SEQUENCE [LARGE SCALE GENOMIC DNA]</scope>
</reference>
<proteinExistence type="inferred from homology"/>
<dbReference type="Proteomes" id="UP000278807">
    <property type="component" value="Unassembled WGS sequence"/>
</dbReference>
<dbReference type="EMBL" id="UZAE01005913">
    <property type="protein sequence ID" value="VDO01895.1"/>
    <property type="molecule type" value="Genomic_DNA"/>
</dbReference>
<sequence length="229" mass="25683">MFELKMLVEILLFFIAVIIGCKYYATRFYSHGKCSTMLILGSGNLFIYVILSILGGHTAELLSYVPLLPQSYSPKVYIVASTDNLSAKKAIEIETKCHRNDYLIEEIPRAREVGQSLFSSIFTTFYAFIFAVVLVFKHQPQLVLCNGPGTCVPVCFVTRLLHLICNVGPCVSGCEGRRTAVVFVESVCRTRSLSLSGRLLYHLRLAKVIVQWPLLLESYPRAQYLGLLS</sequence>
<dbReference type="OrthoDB" id="17098at2759"/>
<evidence type="ECO:0000313" key="11">
    <source>
        <dbReference type="WBParaSite" id="HNAJ_0000603701-mRNA-1"/>
    </source>
</evidence>
<dbReference type="GO" id="GO:0006488">
    <property type="term" value="P:dolichol-linked oligosaccharide biosynthetic process"/>
    <property type="evidence" value="ECO:0007669"/>
    <property type="project" value="InterPro"/>
</dbReference>
<dbReference type="WBParaSite" id="HNAJ_0000603701-mRNA-1">
    <property type="protein sequence ID" value="HNAJ_0000603701-mRNA-1"/>
    <property type="gene ID" value="HNAJ_0000603701"/>
</dbReference>
<keyword evidence="6 8" id="KW-1133">Transmembrane helix</keyword>
<dbReference type="GO" id="GO:0004577">
    <property type="term" value="F:N-acetylglucosaminyldiphosphodolichol N-acetylglucosaminyltransferase activity"/>
    <property type="evidence" value="ECO:0007669"/>
    <property type="project" value="TreeGrafter"/>
</dbReference>
<evidence type="ECO:0000256" key="1">
    <source>
        <dbReference type="ARBA" id="ARBA00004389"/>
    </source>
</evidence>
<dbReference type="AlphaFoldDB" id="A0A0R3TG46"/>
<accession>A0A0R3TG46</accession>
<evidence type="ECO:0000256" key="4">
    <source>
        <dbReference type="ARBA" id="ARBA00022692"/>
    </source>
</evidence>
<evidence type="ECO:0000256" key="6">
    <source>
        <dbReference type="ARBA" id="ARBA00022989"/>
    </source>
</evidence>
<dbReference type="GO" id="GO:0043541">
    <property type="term" value="C:UDP-N-acetylglucosamine transferase complex"/>
    <property type="evidence" value="ECO:0007669"/>
    <property type="project" value="TreeGrafter"/>
</dbReference>
<evidence type="ECO:0000313" key="10">
    <source>
        <dbReference type="Proteomes" id="UP000278807"/>
    </source>
</evidence>